<sequence length="536" mass="61713">MTDSKRQDGNMPETTNYEKRKKIIKLLTAFYLIPLGIMVLFNAVNSLLRTTYFDLYKDMETAKYKWDDPILLLIVTGIVLFLLYRLSITEWFQRTGKLSLTALLFGTGVSLVIVLLVRGTAICDGETVSEIAVSFMQGNYDAFRQGEYLYNYSFQIGLTAFLEVLYHLAGVENYLAFQIINVAAVAIILFSLDQITKELFLENVRKLESVLSMGMLPLFLFSTFVYGDLIGWAFGMLAIWQMLCYLKRDGGKYLLRIAVLLACGIVIKSNINIVLVAVVIAVLLNCFQKRKYRHLLYILPVILLPVMCNSAIEGVYVQRAGLDRYPEGIPKLAWVAMSMQEGDEGGYACGWYNGYNWAVYGQNGFDRTATEKACVENLKQSLSRFLHEQKYALNYFYKKFTSQWNAPDFQAMISNEWCTRHSLQTTGIAKWFLFEEGREILLFVMNRYHFLIFLLTGTYFGIEVFRKRDWDLPKAYFMLNIFGGFLFHMIWEAQSRYVLGYFVLMLPLAAAGLADILDNVRKRKEKRKEKLAQAAR</sequence>
<keyword evidence="3" id="KW-0328">Glycosyltransferase</keyword>
<reference evidence="3 4" key="1">
    <citation type="journal article" date="2021" name="ISME Commun">
        <title>Automated analysis of genomic sequences facilitates high-throughput and comprehensive description of bacteria.</title>
        <authorList>
            <person name="Hitch T.C.A."/>
        </authorList>
    </citation>
    <scope>NUCLEOTIDE SEQUENCE [LARGE SCALE GENOMIC DNA]</scope>
    <source>
        <strain evidence="3 4">Sanger_18</strain>
    </source>
</reference>
<protein>
    <submittedName>
        <fullName evidence="3">Glycosyltransferase family 39 protein</fullName>
        <ecNumber evidence="3">2.4.-.-</ecNumber>
    </submittedName>
</protein>
<keyword evidence="1" id="KW-0812">Transmembrane</keyword>
<feature type="transmembrane region" description="Helical" evidence="1">
    <location>
        <begin position="26"/>
        <end position="48"/>
    </location>
</feature>
<dbReference type="EMBL" id="JAOQKJ010000001">
    <property type="protein sequence ID" value="MCU6743027.1"/>
    <property type="molecule type" value="Genomic_DNA"/>
</dbReference>
<proteinExistence type="predicted"/>
<keyword evidence="1" id="KW-1133">Transmembrane helix</keyword>
<keyword evidence="3" id="KW-0808">Transferase</keyword>
<comment type="caution">
    <text evidence="3">The sequence shown here is derived from an EMBL/GenBank/DDBJ whole genome shotgun (WGS) entry which is preliminary data.</text>
</comment>
<accession>A0ABT2SYE4</accession>
<feature type="transmembrane region" description="Helical" evidence="1">
    <location>
        <begin position="497"/>
        <end position="517"/>
    </location>
</feature>
<feature type="transmembrane region" description="Helical" evidence="1">
    <location>
        <begin position="253"/>
        <end position="283"/>
    </location>
</feature>
<dbReference type="GO" id="GO:0016757">
    <property type="term" value="F:glycosyltransferase activity"/>
    <property type="evidence" value="ECO:0007669"/>
    <property type="project" value="UniProtKB-KW"/>
</dbReference>
<dbReference type="Pfam" id="PF13231">
    <property type="entry name" value="PMT_2"/>
    <property type="match status" value="1"/>
</dbReference>
<evidence type="ECO:0000313" key="4">
    <source>
        <dbReference type="Proteomes" id="UP001652432"/>
    </source>
</evidence>
<feature type="transmembrane region" description="Helical" evidence="1">
    <location>
        <begin position="474"/>
        <end position="491"/>
    </location>
</feature>
<evidence type="ECO:0000313" key="3">
    <source>
        <dbReference type="EMBL" id="MCU6743027.1"/>
    </source>
</evidence>
<name>A0ABT2SYE4_9FIRM</name>
<feature type="transmembrane region" description="Helical" evidence="1">
    <location>
        <begin position="98"/>
        <end position="117"/>
    </location>
</feature>
<feature type="transmembrane region" description="Helical" evidence="1">
    <location>
        <begin position="174"/>
        <end position="192"/>
    </location>
</feature>
<feature type="transmembrane region" description="Helical" evidence="1">
    <location>
        <begin position="295"/>
        <end position="317"/>
    </location>
</feature>
<feature type="transmembrane region" description="Helical" evidence="1">
    <location>
        <begin position="68"/>
        <end position="86"/>
    </location>
</feature>
<keyword evidence="1" id="KW-0472">Membrane</keyword>
<keyword evidence="4" id="KW-1185">Reference proteome</keyword>
<dbReference type="EC" id="2.4.-.-" evidence="3"/>
<organism evidence="3 4">
    <name type="scientific">Suilimivivens aceti</name>
    <dbReference type="NCBI Taxonomy" id="2981774"/>
    <lineage>
        <taxon>Bacteria</taxon>
        <taxon>Bacillati</taxon>
        <taxon>Bacillota</taxon>
        <taxon>Clostridia</taxon>
        <taxon>Lachnospirales</taxon>
        <taxon>Lachnospiraceae</taxon>
        <taxon>Suilimivivens</taxon>
    </lineage>
</organism>
<dbReference type="InterPro" id="IPR038731">
    <property type="entry name" value="RgtA/B/C-like"/>
</dbReference>
<dbReference type="Proteomes" id="UP001652432">
    <property type="component" value="Unassembled WGS sequence"/>
</dbReference>
<evidence type="ECO:0000256" key="1">
    <source>
        <dbReference type="SAM" id="Phobius"/>
    </source>
</evidence>
<feature type="domain" description="Glycosyltransferase RgtA/B/C/D-like" evidence="2">
    <location>
        <begin position="161"/>
        <end position="302"/>
    </location>
</feature>
<feature type="transmembrane region" description="Helical" evidence="1">
    <location>
        <begin position="213"/>
        <end position="241"/>
    </location>
</feature>
<gene>
    <name evidence="3" type="ORF">OCV77_00665</name>
</gene>
<evidence type="ECO:0000259" key="2">
    <source>
        <dbReference type="Pfam" id="PF13231"/>
    </source>
</evidence>
<feature type="transmembrane region" description="Helical" evidence="1">
    <location>
        <begin position="440"/>
        <end position="462"/>
    </location>
</feature>